<gene>
    <name evidence="4" type="ORF">FTW19_10155</name>
</gene>
<dbReference type="Gene3D" id="3.90.1150.10">
    <property type="entry name" value="Aspartate Aminotransferase, domain 1"/>
    <property type="match status" value="1"/>
</dbReference>
<dbReference type="EMBL" id="CP042806">
    <property type="protein sequence ID" value="QEE28327.1"/>
    <property type="molecule type" value="Genomic_DNA"/>
</dbReference>
<evidence type="ECO:0000313" key="4">
    <source>
        <dbReference type="EMBL" id="QEE28327.1"/>
    </source>
</evidence>
<dbReference type="InterPro" id="IPR000653">
    <property type="entry name" value="DegT/StrS_aminotransferase"/>
</dbReference>
<keyword evidence="2" id="KW-0663">Pyridoxal phosphate</keyword>
<evidence type="ECO:0000256" key="2">
    <source>
        <dbReference type="RuleBase" id="RU004508"/>
    </source>
</evidence>
<comment type="similarity">
    <text evidence="1 2">Belongs to the DegT/DnrJ/EryC1 family.</text>
</comment>
<feature type="compositionally biased region" description="Basic and acidic residues" evidence="3">
    <location>
        <begin position="1"/>
        <end position="15"/>
    </location>
</feature>
<dbReference type="AlphaFoldDB" id="A0A5B9EDB1"/>
<protein>
    <submittedName>
        <fullName evidence="4">DegT/DnrJ/EryC1/StrS family aminotransferase</fullName>
    </submittedName>
</protein>
<dbReference type="GO" id="GO:0000271">
    <property type="term" value="P:polysaccharide biosynthetic process"/>
    <property type="evidence" value="ECO:0007669"/>
    <property type="project" value="TreeGrafter"/>
</dbReference>
<dbReference type="Gene3D" id="3.40.640.10">
    <property type="entry name" value="Type I PLP-dependent aspartate aminotransferase-like (Major domain)"/>
    <property type="match status" value="1"/>
</dbReference>
<dbReference type="RefSeq" id="WP_147647517.1">
    <property type="nucleotide sequence ID" value="NZ_CP042806.1"/>
</dbReference>
<accession>A0A5B9EDB1</accession>
<keyword evidence="5" id="KW-1185">Reference proteome</keyword>
<keyword evidence="4" id="KW-0032">Aminotransferase</keyword>
<evidence type="ECO:0000256" key="3">
    <source>
        <dbReference type="SAM" id="MobiDB-lite"/>
    </source>
</evidence>
<dbReference type="Pfam" id="PF01041">
    <property type="entry name" value="DegT_DnrJ_EryC1"/>
    <property type="match status" value="1"/>
</dbReference>
<proteinExistence type="inferred from homology"/>
<keyword evidence="4" id="KW-0808">Transferase</keyword>
<organism evidence="4 5">
    <name type="scientific">Terriglobus albidus</name>
    <dbReference type="NCBI Taxonomy" id="1592106"/>
    <lineage>
        <taxon>Bacteria</taxon>
        <taxon>Pseudomonadati</taxon>
        <taxon>Acidobacteriota</taxon>
        <taxon>Terriglobia</taxon>
        <taxon>Terriglobales</taxon>
        <taxon>Acidobacteriaceae</taxon>
        <taxon>Terriglobus</taxon>
    </lineage>
</organism>
<reference evidence="4 5" key="1">
    <citation type="submission" date="2019-08" db="EMBL/GenBank/DDBJ databases">
        <title>Complete genome sequence of Terriglobus albidus strain ORNL.</title>
        <authorList>
            <person name="Podar M."/>
        </authorList>
    </citation>
    <scope>NUCLEOTIDE SEQUENCE [LARGE SCALE GENOMIC DNA]</scope>
    <source>
        <strain evidence="4 5">ORNL</strain>
    </source>
</reference>
<dbReference type="PANTHER" id="PTHR30244:SF34">
    <property type="entry name" value="DTDP-4-AMINO-4,6-DIDEOXYGALACTOSE TRANSAMINASE"/>
    <property type="match status" value="1"/>
</dbReference>
<evidence type="ECO:0000313" key="5">
    <source>
        <dbReference type="Proteomes" id="UP000321820"/>
    </source>
</evidence>
<feature type="region of interest" description="Disordered" evidence="3">
    <location>
        <begin position="1"/>
        <end position="21"/>
    </location>
</feature>
<sequence length="446" mass="49511">MIRDPEKPIRTRPLPDEYPGVHSMDEDEVEAAVRVVRSKSLYRYYGVNPQHEVSAFEAEFARFIGARHAVAVTSGTSALHTALCALQVGPGDEVIIPAYMWVSVVAAVVNLGAIPVLAEIDETFGLDPADVERKINPRTAGIIAVHMNGCAVNIPRLAAIARRHSVFLLEDCAQCVGATVAGRRVGTFGDVAIFSFQLNKNMTVGEAGAVVTNDEHLYRRVVAIQDSGYSRSDTDELQMDDATSYGWGRGVRMDELRAAVLRVQLRKVETTIERMRHSKSRILESLYPRQQIAFRRRIDPAGDTSCFLLTIFPHRDTAREINRLMRLHGITTKSPDTSNILLANYGMHVYYNIPSLVQKIGTGKHGFPWTLAENQNSVYSYERGACPASDDLFERTQLLVIPSCLTTQDEEDIIESFHQAMDAVLGPVTSMTSRLDQREYLTSPCG</sequence>
<dbReference type="GO" id="GO:0008483">
    <property type="term" value="F:transaminase activity"/>
    <property type="evidence" value="ECO:0007669"/>
    <property type="project" value="UniProtKB-KW"/>
</dbReference>
<dbReference type="InterPro" id="IPR015421">
    <property type="entry name" value="PyrdxlP-dep_Trfase_major"/>
</dbReference>
<name>A0A5B9EDB1_9BACT</name>
<dbReference type="CDD" id="cd00616">
    <property type="entry name" value="AHBA_syn"/>
    <property type="match status" value="1"/>
</dbReference>
<dbReference type="KEGG" id="talb:FTW19_10155"/>
<dbReference type="PANTHER" id="PTHR30244">
    <property type="entry name" value="TRANSAMINASE"/>
    <property type="match status" value="1"/>
</dbReference>
<dbReference type="InterPro" id="IPR015422">
    <property type="entry name" value="PyrdxlP-dep_Trfase_small"/>
</dbReference>
<dbReference type="SUPFAM" id="SSF53383">
    <property type="entry name" value="PLP-dependent transferases"/>
    <property type="match status" value="1"/>
</dbReference>
<dbReference type="GO" id="GO:0030170">
    <property type="term" value="F:pyridoxal phosphate binding"/>
    <property type="evidence" value="ECO:0007669"/>
    <property type="project" value="TreeGrafter"/>
</dbReference>
<dbReference type="InterPro" id="IPR015424">
    <property type="entry name" value="PyrdxlP-dep_Trfase"/>
</dbReference>
<evidence type="ECO:0000256" key="1">
    <source>
        <dbReference type="ARBA" id="ARBA00037999"/>
    </source>
</evidence>
<dbReference type="Proteomes" id="UP000321820">
    <property type="component" value="Chromosome"/>
</dbReference>
<dbReference type="OrthoDB" id="9810913at2"/>